<evidence type="ECO:0000256" key="1">
    <source>
        <dbReference type="SAM" id="Phobius"/>
    </source>
</evidence>
<accession>A0A6G1J3M8</accession>
<proteinExistence type="predicted"/>
<feature type="transmembrane region" description="Helical" evidence="1">
    <location>
        <begin position="37"/>
        <end position="56"/>
    </location>
</feature>
<evidence type="ECO:0000313" key="3">
    <source>
        <dbReference type="Proteomes" id="UP000799291"/>
    </source>
</evidence>
<keyword evidence="1" id="KW-1133">Transmembrane helix</keyword>
<keyword evidence="1" id="KW-0472">Membrane</keyword>
<reference evidence="2" key="1">
    <citation type="journal article" date="2020" name="Stud. Mycol.">
        <title>101 Dothideomycetes genomes: a test case for predicting lifestyles and emergence of pathogens.</title>
        <authorList>
            <person name="Haridas S."/>
            <person name="Albert R."/>
            <person name="Binder M."/>
            <person name="Bloem J."/>
            <person name="Labutti K."/>
            <person name="Salamov A."/>
            <person name="Andreopoulos B."/>
            <person name="Baker S."/>
            <person name="Barry K."/>
            <person name="Bills G."/>
            <person name="Bluhm B."/>
            <person name="Cannon C."/>
            <person name="Castanera R."/>
            <person name="Culley D."/>
            <person name="Daum C."/>
            <person name="Ezra D."/>
            <person name="Gonzalez J."/>
            <person name="Henrissat B."/>
            <person name="Kuo A."/>
            <person name="Liang C."/>
            <person name="Lipzen A."/>
            <person name="Lutzoni F."/>
            <person name="Magnuson J."/>
            <person name="Mondo S."/>
            <person name="Nolan M."/>
            <person name="Ohm R."/>
            <person name="Pangilinan J."/>
            <person name="Park H.-J."/>
            <person name="Ramirez L."/>
            <person name="Alfaro M."/>
            <person name="Sun H."/>
            <person name="Tritt A."/>
            <person name="Yoshinaga Y."/>
            <person name="Zwiers L.-H."/>
            <person name="Turgeon B."/>
            <person name="Goodwin S."/>
            <person name="Spatafora J."/>
            <person name="Crous P."/>
            <person name="Grigoriev I."/>
        </authorList>
    </citation>
    <scope>NUCLEOTIDE SEQUENCE</scope>
    <source>
        <strain evidence="2">CBS 122367</strain>
    </source>
</reference>
<keyword evidence="3" id="KW-1185">Reference proteome</keyword>
<protein>
    <submittedName>
        <fullName evidence="2">Uncharacterized protein</fullName>
    </submittedName>
</protein>
<dbReference type="EMBL" id="MU005580">
    <property type="protein sequence ID" value="KAF2684835.1"/>
    <property type="molecule type" value="Genomic_DNA"/>
</dbReference>
<keyword evidence="1" id="KW-0812">Transmembrane</keyword>
<dbReference type="Proteomes" id="UP000799291">
    <property type="component" value="Unassembled WGS sequence"/>
</dbReference>
<sequence length="77" mass="9160">MRWIEFWNRHKSKEYDETRSMTFFLLHHYYTTHTGRVALYATSLAFSPAFLYVLSLRGDSFSPAFQSSFKLHGTFAR</sequence>
<organism evidence="2 3">
    <name type="scientific">Lentithecium fluviatile CBS 122367</name>
    <dbReference type="NCBI Taxonomy" id="1168545"/>
    <lineage>
        <taxon>Eukaryota</taxon>
        <taxon>Fungi</taxon>
        <taxon>Dikarya</taxon>
        <taxon>Ascomycota</taxon>
        <taxon>Pezizomycotina</taxon>
        <taxon>Dothideomycetes</taxon>
        <taxon>Pleosporomycetidae</taxon>
        <taxon>Pleosporales</taxon>
        <taxon>Massarineae</taxon>
        <taxon>Lentitheciaceae</taxon>
        <taxon>Lentithecium</taxon>
    </lineage>
</organism>
<dbReference type="AlphaFoldDB" id="A0A6G1J3M8"/>
<evidence type="ECO:0000313" key="2">
    <source>
        <dbReference type="EMBL" id="KAF2684835.1"/>
    </source>
</evidence>
<gene>
    <name evidence="2" type="ORF">K458DRAFT_27449</name>
</gene>
<name>A0A6G1J3M8_9PLEO</name>